<name>A0A7J6CUV3_9TELE</name>
<comment type="caution">
    <text evidence="2">The sequence shown here is derived from an EMBL/GenBank/DDBJ whole genome shotgun (WGS) entry which is preliminary data.</text>
</comment>
<dbReference type="EMBL" id="JAAMOB010000008">
    <property type="protein sequence ID" value="KAF4110323.1"/>
    <property type="molecule type" value="Genomic_DNA"/>
</dbReference>
<protein>
    <submittedName>
        <fullName evidence="2">Uncharacterized protein</fullName>
    </submittedName>
</protein>
<keyword evidence="3" id="KW-1185">Reference proteome</keyword>
<evidence type="ECO:0000313" key="3">
    <source>
        <dbReference type="Proteomes" id="UP000579812"/>
    </source>
</evidence>
<organism evidence="2 3">
    <name type="scientific">Onychostoma macrolepis</name>
    <dbReference type="NCBI Taxonomy" id="369639"/>
    <lineage>
        <taxon>Eukaryota</taxon>
        <taxon>Metazoa</taxon>
        <taxon>Chordata</taxon>
        <taxon>Craniata</taxon>
        <taxon>Vertebrata</taxon>
        <taxon>Euteleostomi</taxon>
        <taxon>Actinopterygii</taxon>
        <taxon>Neopterygii</taxon>
        <taxon>Teleostei</taxon>
        <taxon>Ostariophysi</taxon>
        <taxon>Cypriniformes</taxon>
        <taxon>Cyprinidae</taxon>
        <taxon>Acrossocheilinae</taxon>
        <taxon>Onychostoma</taxon>
    </lineage>
</organism>
<feature type="compositionally biased region" description="Basic and acidic residues" evidence="1">
    <location>
        <begin position="50"/>
        <end position="65"/>
    </location>
</feature>
<sequence length="111" mass="12262">MKPSSDALKSVVERVYLYRISQRRVKGDVMCVLYREQTLGTLIQAPGSVQKRDRERGNQTERENNPDGGNPDPRGEATAGSAPEEGLGITGETTPENIHPLLRTCQQVVEI</sequence>
<dbReference type="Proteomes" id="UP000579812">
    <property type="component" value="Unassembled WGS sequence"/>
</dbReference>
<accession>A0A7J6CUV3</accession>
<reference evidence="2 3" key="1">
    <citation type="submission" date="2020-04" db="EMBL/GenBank/DDBJ databases">
        <title>Chromosome-level genome assembly of a cyprinid fish Onychostoma macrolepis by integration of Nanopore Sequencing, Bionano and Hi-C technology.</title>
        <authorList>
            <person name="Wang D."/>
        </authorList>
    </citation>
    <scope>NUCLEOTIDE SEQUENCE [LARGE SCALE GENOMIC DNA]</scope>
    <source>
        <strain evidence="2">SWU-2019</strain>
        <tissue evidence="2">Muscle</tissue>
    </source>
</reference>
<dbReference type="AlphaFoldDB" id="A0A7J6CUV3"/>
<evidence type="ECO:0000313" key="2">
    <source>
        <dbReference type="EMBL" id="KAF4110323.1"/>
    </source>
</evidence>
<gene>
    <name evidence="2" type="ORF">G5714_009575</name>
</gene>
<proteinExistence type="predicted"/>
<feature type="region of interest" description="Disordered" evidence="1">
    <location>
        <begin position="42"/>
        <end position="100"/>
    </location>
</feature>
<evidence type="ECO:0000256" key="1">
    <source>
        <dbReference type="SAM" id="MobiDB-lite"/>
    </source>
</evidence>